<dbReference type="Proteomes" id="UP000298460">
    <property type="component" value="Unassembled WGS sequence"/>
</dbReference>
<accession>A0A4Z0R525</accession>
<evidence type="ECO:0008006" key="3">
    <source>
        <dbReference type="Google" id="ProtNLM"/>
    </source>
</evidence>
<gene>
    <name evidence="1" type="ORF">E4K67_15520</name>
</gene>
<dbReference type="InterPro" id="IPR013324">
    <property type="entry name" value="RNA_pol_sigma_r3/r4-like"/>
</dbReference>
<dbReference type="RefSeq" id="WP_135548267.1">
    <property type="nucleotide sequence ID" value="NZ_SPQQ01000005.1"/>
</dbReference>
<reference evidence="1 2" key="1">
    <citation type="submission" date="2019-03" db="EMBL/GenBank/DDBJ databases">
        <title>Draft Genome Sequence of Desulfosporosinus fructosivorans Strain 63.6F, Isolated from Marine Sediment in the Baltic Sea.</title>
        <authorList>
            <person name="Hausmann B."/>
            <person name="Vandieken V."/>
            <person name="Pjevac P."/>
            <person name="Schreck K."/>
            <person name="Herbold C.W."/>
            <person name="Loy A."/>
        </authorList>
    </citation>
    <scope>NUCLEOTIDE SEQUENCE [LARGE SCALE GENOMIC DNA]</scope>
    <source>
        <strain evidence="1 2">63.6F</strain>
    </source>
</reference>
<organism evidence="1 2">
    <name type="scientific">Desulfosporosinus fructosivorans</name>
    <dbReference type="NCBI Taxonomy" id="2018669"/>
    <lineage>
        <taxon>Bacteria</taxon>
        <taxon>Bacillati</taxon>
        <taxon>Bacillota</taxon>
        <taxon>Clostridia</taxon>
        <taxon>Eubacteriales</taxon>
        <taxon>Desulfitobacteriaceae</taxon>
        <taxon>Desulfosporosinus</taxon>
    </lineage>
</organism>
<proteinExistence type="predicted"/>
<dbReference type="SUPFAM" id="SSF88659">
    <property type="entry name" value="Sigma3 and sigma4 domains of RNA polymerase sigma factors"/>
    <property type="match status" value="1"/>
</dbReference>
<dbReference type="AlphaFoldDB" id="A0A4Z0R525"/>
<evidence type="ECO:0000313" key="1">
    <source>
        <dbReference type="EMBL" id="TGE37263.1"/>
    </source>
</evidence>
<evidence type="ECO:0000313" key="2">
    <source>
        <dbReference type="Proteomes" id="UP000298460"/>
    </source>
</evidence>
<name>A0A4Z0R525_9FIRM</name>
<keyword evidence="2" id="KW-1185">Reference proteome</keyword>
<dbReference type="InterPro" id="IPR036388">
    <property type="entry name" value="WH-like_DNA-bd_sf"/>
</dbReference>
<dbReference type="EMBL" id="SPQQ01000005">
    <property type="protein sequence ID" value="TGE37263.1"/>
    <property type="molecule type" value="Genomic_DNA"/>
</dbReference>
<comment type="caution">
    <text evidence="1">The sequence shown here is derived from an EMBL/GenBank/DDBJ whole genome shotgun (WGS) entry which is preliminary data.</text>
</comment>
<sequence length="69" mass="8369">MYNKNQVIYAIEHCNLNDKQKLIISSRYGINTQSVSMDELFSKFNITYDDFKQIEKQVRQFLKEHYKTE</sequence>
<dbReference type="Gene3D" id="1.10.10.10">
    <property type="entry name" value="Winged helix-like DNA-binding domain superfamily/Winged helix DNA-binding domain"/>
    <property type="match status" value="1"/>
</dbReference>
<protein>
    <recommendedName>
        <fullName evidence="3">RNA polymerase sigma-70 region 4 domain-containing protein</fullName>
    </recommendedName>
</protein>